<dbReference type="AlphaFoldDB" id="A0AAV2Z721"/>
<feature type="transmembrane region" description="Helical" evidence="1">
    <location>
        <begin position="78"/>
        <end position="97"/>
    </location>
</feature>
<dbReference type="EMBL" id="DAKRPA010000064">
    <property type="protein sequence ID" value="DBA00440.1"/>
    <property type="molecule type" value="Genomic_DNA"/>
</dbReference>
<keyword evidence="3" id="KW-1185">Reference proteome</keyword>
<feature type="transmembrane region" description="Helical" evidence="1">
    <location>
        <begin position="312"/>
        <end position="341"/>
    </location>
</feature>
<name>A0AAV2Z721_9STRA</name>
<reference evidence="2" key="2">
    <citation type="journal article" date="2023" name="Microbiol Resour">
        <title>Decontamination and Annotation of the Draft Genome Sequence of the Oomycete Lagenidium giganteum ARSEF 373.</title>
        <authorList>
            <person name="Morgan W.R."/>
            <person name="Tartar A."/>
        </authorList>
    </citation>
    <scope>NUCLEOTIDE SEQUENCE</scope>
    <source>
        <strain evidence="2">ARSEF 373</strain>
    </source>
</reference>
<evidence type="ECO:0000313" key="3">
    <source>
        <dbReference type="Proteomes" id="UP001146120"/>
    </source>
</evidence>
<evidence type="ECO:0000256" key="1">
    <source>
        <dbReference type="SAM" id="Phobius"/>
    </source>
</evidence>
<keyword evidence="1" id="KW-0812">Transmembrane</keyword>
<reference evidence="2" key="1">
    <citation type="submission" date="2022-11" db="EMBL/GenBank/DDBJ databases">
        <authorList>
            <person name="Morgan W.R."/>
            <person name="Tartar A."/>
        </authorList>
    </citation>
    <scope>NUCLEOTIDE SEQUENCE</scope>
    <source>
        <strain evidence="2">ARSEF 373</strain>
    </source>
</reference>
<comment type="caution">
    <text evidence="2">The sequence shown here is derived from an EMBL/GenBank/DDBJ whole genome shotgun (WGS) entry which is preliminary data.</text>
</comment>
<keyword evidence="1" id="KW-0472">Membrane</keyword>
<protein>
    <submittedName>
        <fullName evidence="2">Uncharacterized protein</fullName>
    </submittedName>
</protein>
<gene>
    <name evidence="2" type="ORF">N0F65_012971</name>
</gene>
<keyword evidence="1" id="KW-1133">Transmembrane helix</keyword>
<feature type="transmembrane region" description="Helical" evidence="1">
    <location>
        <begin position="139"/>
        <end position="160"/>
    </location>
</feature>
<sequence length="446" mass="50141">MPGFGALKRAWEATQVELHGQYSSKRLQQFRDYCHHASLLRVLGVLLFTPVPCIAVVLLTDAIPIEAPEKGLSGSFTFWIRLSIATGIISGGVLEQFPTTVSTLPLGRCHVVGLTAANVIVTAGSAIAIAYAVGFPIPFTFVVLCVPWGITIVSTLWWLLHEHLRDHPEDMRELRRYLLVLMAQMVLTVIYPAYNYVFVHLSSANQTAFATLLPLIKISAKNAVAYALREKDDLKPEAVILNVEVFNSLLMVCCMQGSTSIHATLVLMGADFLQACWSLRDLHVMLKSIPDGATPDRCLAKGEFWLDQTLKILFLLEFVLLVEFTETIVPIIYSVFVFMALRLPNREFYSQFIGATDDAVVHQLQNVLTYSALEFASLVALQLMLRRYVRLSPLHLLAFVLEKHMNMVQSHLNAWFQITVNMMLFHFGTDFSFKFAWLSQARTVDE</sequence>
<dbReference type="Proteomes" id="UP001146120">
    <property type="component" value="Unassembled WGS sequence"/>
</dbReference>
<organism evidence="2 3">
    <name type="scientific">Lagenidium giganteum</name>
    <dbReference type="NCBI Taxonomy" id="4803"/>
    <lineage>
        <taxon>Eukaryota</taxon>
        <taxon>Sar</taxon>
        <taxon>Stramenopiles</taxon>
        <taxon>Oomycota</taxon>
        <taxon>Peronosporomycetes</taxon>
        <taxon>Pythiales</taxon>
        <taxon>Pythiaceae</taxon>
    </lineage>
</organism>
<feature type="transmembrane region" description="Helical" evidence="1">
    <location>
        <begin position="176"/>
        <end position="194"/>
    </location>
</feature>
<feature type="transmembrane region" description="Helical" evidence="1">
    <location>
        <begin position="109"/>
        <end position="133"/>
    </location>
</feature>
<evidence type="ECO:0000313" key="2">
    <source>
        <dbReference type="EMBL" id="DBA00440.1"/>
    </source>
</evidence>
<feature type="transmembrane region" description="Helical" evidence="1">
    <location>
        <begin position="39"/>
        <end position="58"/>
    </location>
</feature>
<accession>A0AAV2Z721</accession>
<proteinExistence type="predicted"/>